<evidence type="ECO:0000256" key="1">
    <source>
        <dbReference type="SAM" id="Phobius"/>
    </source>
</evidence>
<sequence>MNIVLKVIESVSQAPTESLIVLTVLFSLGFSYMVIKLVLTVISGSTEK</sequence>
<accession>A0A7X5RMT7</accession>
<keyword evidence="1" id="KW-1133">Transmembrane helix</keyword>
<protein>
    <recommendedName>
        <fullName evidence="4">DUF3149 domain-containing protein</fullName>
    </recommendedName>
</protein>
<reference evidence="2 3" key="1">
    <citation type="submission" date="2020-01" db="EMBL/GenBank/DDBJ databases">
        <authorList>
            <person name="Chen J."/>
            <person name="Zhu S."/>
            <person name="Yang J."/>
        </authorList>
    </citation>
    <scope>NUCLEOTIDE SEQUENCE [LARGE SCALE GENOMIC DNA]</scope>
    <source>
        <strain evidence="2 3">345S023</strain>
    </source>
</reference>
<proteinExistence type="predicted"/>
<keyword evidence="3" id="KW-1185">Reference proteome</keyword>
<comment type="caution">
    <text evidence="2">The sequence shown here is derived from an EMBL/GenBank/DDBJ whole genome shotgun (WGS) entry which is preliminary data.</text>
</comment>
<gene>
    <name evidence="2" type="ORF">GTH32_18200</name>
</gene>
<evidence type="ECO:0000313" key="2">
    <source>
        <dbReference type="EMBL" id="NDV93104.1"/>
    </source>
</evidence>
<evidence type="ECO:0000313" key="3">
    <source>
        <dbReference type="Proteomes" id="UP000470213"/>
    </source>
</evidence>
<dbReference type="Proteomes" id="UP000470213">
    <property type="component" value="Unassembled WGS sequence"/>
</dbReference>
<dbReference type="AlphaFoldDB" id="A0A7X5RMT7"/>
<evidence type="ECO:0008006" key="4">
    <source>
        <dbReference type="Google" id="ProtNLM"/>
    </source>
</evidence>
<feature type="transmembrane region" description="Helical" evidence="1">
    <location>
        <begin position="20"/>
        <end position="42"/>
    </location>
</feature>
<dbReference type="RefSeq" id="WP_163088458.1">
    <property type="nucleotide sequence ID" value="NZ_JAAAWN010000039.1"/>
</dbReference>
<organism evidence="2 3">
    <name type="scientific">Alteromonas profundi</name>
    <dbReference type="NCBI Taxonomy" id="2696062"/>
    <lineage>
        <taxon>Bacteria</taxon>
        <taxon>Pseudomonadati</taxon>
        <taxon>Pseudomonadota</taxon>
        <taxon>Gammaproteobacteria</taxon>
        <taxon>Alteromonadales</taxon>
        <taxon>Alteromonadaceae</taxon>
        <taxon>Alteromonas/Salinimonas group</taxon>
        <taxon>Alteromonas</taxon>
    </lineage>
</organism>
<name>A0A7X5RMT7_9ALTE</name>
<dbReference type="EMBL" id="JAAAWN010000039">
    <property type="protein sequence ID" value="NDV93104.1"/>
    <property type="molecule type" value="Genomic_DNA"/>
</dbReference>
<keyword evidence="1" id="KW-0472">Membrane</keyword>
<keyword evidence="1" id="KW-0812">Transmembrane</keyword>